<evidence type="ECO:0000259" key="4">
    <source>
        <dbReference type="Pfam" id="PF03065"/>
    </source>
</evidence>
<dbReference type="Proteomes" id="UP001604335">
    <property type="component" value="Unassembled WGS sequence"/>
</dbReference>
<reference evidence="6" key="1">
    <citation type="journal article" date="2024" name="Algal Res.">
        <title>Biochemical, toxicological and genomic investigation of a high-biomass producing Limnothrix strain isolated from Italian shallow drinking water reservoir.</title>
        <authorList>
            <person name="Simonazzi M."/>
            <person name="Shishido T.K."/>
            <person name="Delbaje E."/>
            <person name="Wahlsten M."/>
            <person name="Fewer D.P."/>
            <person name="Sivonen K."/>
            <person name="Pezzolesi L."/>
            <person name="Pistocchi R."/>
        </authorList>
    </citation>
    <scope>NUCLEOTIDE SEQUENCE [LARGE SCALE GENOMIC DNA]</scope>
    <source>
        <strain evidence="6">LRLZ20PSL1</strain>
    </source>
</reference>
<evidence type="ECO:0000313" key="6">
    <source>
        <dbReference type="Proteomes" id="UP001604335"/>
    </source>
</evidence>
<comment type="similarity">
    <text evidence="1 3">Belongs to the glycosyl hydrolase 57 family.</text>
</comment>
<evidence type="ECO:0000256" key="1">
    <source>
        <dbReference type="ARBA" id="ARBA00006821"/>
    </source>
</evidence>
<dbReference type="InterPro" id="IPR021923">
    <property type="entry name" value="DUF3536"/>
</dbReference>
<dbReference type="Gene3D" id="3.20.110.10">
    <property type="entry name" value="Glycoside hydrolase 38, N terminal domain"/>
    <property type="match status" value="1"/>
</dbReference>
<dbReference type="InterPro" id="IPR011330">
    <property type="entry name" value="Glyco_hydro/deAcase_b/a-brl"/>
</dbReference>
<dbReference type="Pfam" id="PF12055">
    <property type="entry name" value="DUF3536"/>
    <property type="match status" value="1"/>
</dbReference>
<dbReference type="InterPro" id="IPR027291">
    <property type="entry name" value="Glyco_hydro_38_N_sf"/>
</dbReference>
<keyword evidence="6" id="KW-1185">Reference proteome</keyword>
<dbReference type="PANTHER" id="PTHR36306">
    <property type="entry name" value="ALPHA-AMYLASE-RELATED-RELATED"/>
    <property type="match status" value="1"/>
</dbReference>
<name>A0ABW7CBW4_9CYAN</name>
<comment type="caution">
    <text evidence="5">The sequence shown here is derived from an EMBL/GenBank/DDBJ whole genome shotgun (WGS) entry which is preliminary data.</text>
</comment>
<organism evidence="5 6">
    <name type="scientific">Limnothrix redekei LRLZ20PSL1</name>
    <dbReference type="NCBI Taxonomy" id="3112953"/>
    <lineage>
        <taxon>Bacteria</taxon>
        <taxon>Bacillati</taxon>
        <taxon>Cyanobacteriota</taxon>
        <taxon>Cyanophyceae</taxon>
        <taxon>Pseudanabaenales</taxon>
        <taxon>Pseudanabaenaceae</taxon>
        <taxon>Limnothrix</taxon>
    </lineage>
</organism>
<dbReference type="SUPFAM" id="SSF88713">
    <property type="entry name" value="Glycoside hydrolase/deacetylase"/>
    <property type="match status" value="1"/>
</dbReference>
<sequence>MAKRSNEGTVAAPVSPMPDRPASGVYVVVHGHFYQPPRENPYLEAIVRQPSAAPCHDWNERVYRECYRPNAFARIFNDSGAIVGLVNNFEWMSFNAGPTLLSWLERFDPATYARILEGDRLSEARLGGHGNAIAQVYNHIIMPLANRRDKQTQVRWGVADFRSRFGRSPEGIWLAETAVDYATLDVLIDEGIKFVIFAPSQAQRCRPLPTEADPEPDWVDVGSGQIDPTRSYRCFVPKGGEPEPIDPAAPSDPATTLARDRYIDLFFYDGPISGDMGFGDVLTSAASFADRLGSAVRADRPSQVISVATDGETFGHHKRDKEKCLAYALTMEFPGRGWCTTNFAHYLSLHPPEWEVAMKPVTAWSCSHGVDRWQDDCGCGGGGGWHQRWRRPLRDSLNYLRDRLVAVFERYATPLLRDPWQARDEYIELVLNRSPDRMTAFLERHRARPLSAQERIDALRLLEMQRHALLMFTSCGWFFEEISRPEGVQILRYASRAIELAAEVAGVNLEPDFVAQLAAAPSNVPEFGDGAEVYRQLVLDDHVSFEQVVAAHAIGSLIPNQPRQSRAYCYTIEQQDYQLQRLGSLALAVGELVVTSDIAGESAHFVFGALHLGGWDFHCCVQPFQGRLAYSKLKERLFAALESASAAQVVLALSATMGGQSRGFALADLCAEDRDRLMRVLVQETTARLDTLYDRAYRDNCGIMTRFYRDALPVPRELQVAAELALGQRVLSLVQRLAGELETWPLAAIEAGPGTLTELEAVAAEAQRLHCQLDGLEIAPWITRAIGRLLERALGLVETELSGHPTADPEQSLGGFRVAVDAIERLTSLSRSLQLTLDLDLVQERLFFWWQGSMAAAPLDDRWLGCLGDLGQALAVRLRPGPYSNLLIDRPRSS</sequence>
<gene>
    <name evidence="5" type="ORF">VPK24_13340</name>
</gene>
<dbReference type="RefSeq" id="WP_393014082.1">
    <property type="nucleotide sequence ID" value="NZ_JAZAQF010000078.1"/>
</dbReference>
<evidence type="ECO:0000256" key="2">
    <source>
        <dbReference type="ARBA" id="ARBA00023277"/>
    </source>
</evidence>
<feature type="domain" description="Glycoside hydrolase family 57 N-terminal" evidence="4">
    <location>
        <begin position="133"/>
        <end position="337"/>
    </location>
</feature>
<dbReference type="PANTHER" id="PTHR36306:SF3">
    <property type="entry name" value="GLYCOSIDE HYDROLASE FAMILY 57"/>
    <property type="match status" value="1"/>
</dbReference>
<accession>A0ABW7CBW4</accession>
<protein>
    <submittedName>
        <fullName evidence="5">DUF3536 domain-containing protein</fullName>
    </submittedName>
</protein>
<dbReference type="InterPro" id="IPR004300">
    <property type="entry name" value="Glyco_hydro_57_N"/>
</dbReference>
<evidence type="ECO:0000313" key="5">
    <source>
        <dbReference type="EMBL" id="MFG3818629.1"/>
    </source>
</evidence>
<dbReference type="Pfam" id="PF03065">
    <property type="entry name" value="Glyco_hydro_57"/>
    <property type="match status" value="1"/>
</dbReference>
<keyword evidence="2 3" id="KW-0119">Carbohydrate metabolism</keyword>
<evidence type="ECO:0000256" key="3">
    <source>
        <dbReference type="RuleBase" id="RU361196"/>
    </source>
</evidence>
<dbReference type="CDD" id="cd10797">
    <property type="entry name" value="GH57N_APU_like_1"/>
    <property type="match status" value="1"/>
</dbReference>
<dbReference type="EMBL" id="JAZAQF010000078">
    <property type="protein sequence ID" value="MFG3818629.1"/>
    <property type="molecule type" value="Genomic_DNA"/>
</dbReference>
<dbReference type="InterPro" id="IPR052046">
    <property type="entry name" value="GH57_Enzymes"/>
</dbReference>
<proteinExistence type="inferred from homology"/>